<name>A0A2K3D0Z8_CHLRE</name>
<protein>
    <recommendedName>
        <fullName evidence="3">SCP domain-containing protein</fullName>
    </recommendedName>
</protein>
<sequence length="384" mass="40021">MHSPAILSLLLLATAPHVLGSGSLSIRRLLRHEVDASPPSPAPEPPLPTPPTPPLPPSPPPAPPNPPSPPPVPPSPPYPPPTPPSPPSPPPAPPSPPSPPPEPPSPPPAPPADPAPRRSSSRGQRAPPSPGAPDPPALPPPSPSPEQRPGRKRVPITVERGTTRPSPSADTTTDEADRSGSDGELGSPSPPRPPSPRPPRLPPQPPTPATSNAASFLMAGGKCQDAQMTLDYANRYRAAHQAPALQWSSSLAAAAQSYADKLASQGCAIKMEHSGAPGELLYWETGDDMYCRFAVIDWYGESMVYDFTPAPFTDNVALTDNDTSHFTQLVWRSTSSVGCGVQRSTSGGFSPCTYVVCRFSPAGNIANDAAFLANVLPKTSLGQN</sequence>
<evidence type="ECO:0000313" key="5">
    <source>
        <dbReference type="Proteomes" id="UP000006906"/>
    </source>
</evidence>
<dbReference type="PRINTS" id="PR00837">
    <property type="entry name" value="V5TPXLIKE"/>
</dbReference>
<dbReference type="ExpressionAtlas" id="A0A2K3D0Z8">
    <property type="expression patterns" value="baseline"/>
</dbReference>
<feature type="domain" description="SCP" evidence="3">
    <location>
        <begin position="224"/>
        <end position="367"/>
    </location>
</feature>
<dbReference type="GeneID" id="5719475"/>
<dbReference type="AlphaFoldDB" id="A0A2K3D0Z8"/>
<organism evidence="4 5">
    <name type="scientific">Chlamydomonas reinhardtii</name>
    <name type="common">Chlamydomonas smithii</name>
    <dbReference type="NCBI Taxonomy" id="3055"/>
    <lineage>
        <taxon>Eukaryota</taxon>
        <taxon>Viridiplantae</taxon>
        <taxon>Chlorophyta</taxon>
        <taxon>core chlorophytes</taxon>
        <taxon>Chlorophyceae</taxon>
        <taxon>CS clade</taxon>
        <taxon>Chlamydomonadales</taxon>
        <taxon>Chlamydomonadaceae</taxon>
        <taxon>Chlamydomonas</taxon>
    </lineage>
</organism>
<feature type="compositionally biased region" description="Pro residues" evidence="1">
    <location>
        <begin position="188"/>
        <end position="208"/>
    </location>
</feature>
<dbReference type="RefSeq" id="XP_042917704.1">
    <property type="nucleotide sequence ID" value="XM_043069729.1"/>
</dbReference>
<dbReference type="GO" id="GO:0005615">
    <property type="term" value="C:extracellular space"/>
    <property type="evidence" value="ECO:0000318"/>
    <property type="project" value="GO_Central"/>
</dbReference>
<dbReference type="OrthoDB" id="337038at2759"/>
<evidence type="ECO:0000256" key="2">
    <source>
        <dbReference type="SAM" id="SignalP"/>
    </source>
</evidence>
<feature type="region of interest" description="Disordered" evidence="1">
    <location>
        <begin position="35"/>
        <end position="213"/>
    </location>
</feature>
<dbReference type="InterPro" id="IPR014044">
    <property type="entry name" value="CAP_dom"/>
</dbReference>
<feature type="compositionally biased region" description="Pro residues" evidence="1">
    <location>
        <begin position="38"/>
        <end position="114"/>
    </location>
</feature>
<gene>
    <name evidence="4" type="ORF">CHLRE_13g589400v5</name>
</gene>
<evidence type="ECO:0000256" key="1">
    <source>
        <dbReference type="SAM" id="MobiDB-lite"/>
    </source>
</evidence>
<dbReference type="InterPro" id="IPR001283">
    <property type="entry name" value="CRISP-related"/>
</dbReference>
<reference evidence="4 5" key="1">
    <citation type="journal article" date="2007" name="Science">
        <title>The Chlamydomonas genome reveals the evolution of key animal and plant functions.</title>
        <authorList>
            <person name="Merchant S.S."/>
            <person name="Prochnik S.E."/>
            <person name="Vallon O."/>
            <person name="Harris E.H."/>
            <person name="Karpowicz S.J."/>
            <person name="Witman G.B."/>
            <person name="Terry A."/>
            <person name="Salamov A."/>
            <person name="Fritz-Laylin L.K."/>
            <person name="Marechal-Drouard L."/>
            <person name="Marshall W.F."/>
            <person name="Qu L.H."/>
            <person name="Nelson D.R."/>
            <person name="Sanderfoot A.A."/>
            <person name="Spalding M.H."/>
            <person name="Kapitonov V.V."/>
            <person name="Ren Q."/>
            <person name="Ferris P."/>
            <person name="Lindquist E."/>
            <person name="Shapiro H."/>
            <person name="Lucas S.M."/>
            <person name="Grimwood J."/>
            <person name="Schmutz J."/>
            <person name="Cardol P."/>
            <person name="Cerutti H."/>
            <person name="Chanfreau G."/>
            <person name="Chen C.L."/>
            <person name="Cognat V."/>
            <person name="Croft M.T."/>
            <person name="Dent R."/>
            <person name="Dutcher S."/>
            <person name="Fernandez E."/>
            <person name="Fukuzawa H."/>
            <person name="Gonzalez-Ballester D."/>
            <person name="Gonzalez-Halphen D."/>
            <person name="Hallmann A."/>
            <person name="Hanikenne M."/>
            <person name="Hippler M."/>
            <person name="Inwood W."/>
            <person name="Jabbari K."/>
            <person name="Kalanon M."/>
            <person name="Kuras R."/>
            <person name="Lefebvre P.A."/>
            <person name="Lemaire S.D."/>
            <person name="Lobanov A.V."/>
            <person name="Lohr M."/>
            <person name="Manuell A."/>
            <person name="Meier I."/>
            <person name="Mets L."/>
            <person name="Mittag M."/>
            <person name="Mittelmeier T."/>
            <person name="Moroney J.V."/>
            <person name="Moseley J."/>
            <person name="Napoli C."/>
            <person name="Nedelcu A.M."/>
            <person name="Niyogi K."/>
            <person name="Novoselov S.V."/>
            <person name="Paulsen I.T."/>
            <person name="Pazour G."/>
            <person name="Purton S."/>
            <person name="Ral J.P."/>
            <person name="Riano-Pachon D.M."/>
            <person name="Riekhof W."/>
            <person name="Rymarquis L."/>
            <person name="Schroda M."/>
            <person name="Stern D."/>
            <person name="Umen J."/>
            <person name="Willows R."/>
            <person name="Wilson N."/>
            <person name="Zimmer S.L."/>
            <person name="Allmer J."/>
            <person name="Balk J."/>
            <person name="Bisova K."/>
            <person name="Chen C.J."/>
            <person name="Elias M."/>
            <person name="Gendler K."/>
            <person name="Hauser C."/>
            <person name="Lamb M.R."/>
            <person name="Ledford H."/>
            <person name="Long J.C."/>
            <person name="Minagawa J."/>
            <person name="Page M.D."/>
            <person name="Pan J."/>
            <person name="Pootakham W."/>
            <person name="Roje S."/>
            <person name="Rose A."/>
            <person name="Stahlberg E."/>
            <person name="Terauchi A.M."/>
            <person name="Yang P."/>
            <person name="Ball S."/>
            <person name="Bowler C."/>
            <person name="Dieckmann C.L."/>
            <person name="Gladyshev V.N."/>
            <person name="Green P."/>
            <person name="Jorgensen R."/>
            <person name="Mayfield S."/>
            <person name="Mueller-Roeber B."/>
            <person name="Rajamani S."/>
            <person name="Sayre R.T."/>
            <person name="Brokstein P."/>
            <person name="Dubchak I."/>
            <person name="Goodstein D."/>
            <person name="Hornick L."/>
            <person name="Huang Y.W."/>
            <person name="Jhaveri J."/>
            <person name="Luo Y."/>
            <person name="Martinez D."/>
            <person name="Ngau W.C."/>
            <person name="Otillar B."/>
            <person name="Poliakov A."/>
            <person name="Porter A."/>
            <person name="Szajkowski L."/>
            <person name="Werner G."/>
            <person name="Zhou K."/>
            <person name="Grigoriev I.V."/>
            <person name="Rokhsar D.S."/>
            <person name="Grossman A.R."/>
        </authorList>
    </citation>
    <scope>NUCLEOTIDE SEQUENCE [LARGE SCALE GENOMIC DNA]</scope>
    <source>
        <strain evidence="5">CC-503</strain>
    </source>
</reference>
<dbReference type="Proteomes" id="UP000006906">
    <property type="component" value="Chromosome 13"/>
</dbReference>
<keyword evidence="5" id="KW-1185">Reference proteome</keyword>
<dbReference type="OMA" id="RRTSSPX"/>
<dbReference type="Gramene" id="PNW74204">
    <property type="protein sequence ID" value="PNW74204"/>
    <property type="gene ID" value="CHLRE_13g589400v5"/>
</dbReference>
<dbReference type="KEGG" id="cre:CHLRE_13g589400v5"/>
<feature type="chain" id="PRO_5014469478" description="SCP domain-containing protein" evidence="2">
    <location>
        <begin position="21"/>
        <end position="384"/>
    </location>
</feature>
<feature type="compositionally biased region" description="Pro residues" evidence="1">
    <location>
        <begin position="127"/>
        <end position="146"/>
    </location>
</feature>
<proteinExistence type="predicted"/>
<accession>A0A2K3D0Z8</accession>
<dbReference type="SUPFAM" id="SSF55797">
    <property type="entry name" value="PR-1-like"/>
    <property type="match status" value="1"/>
</dbReference>
<dbReference type="InParanoid" id="A0A2K3D0Z8"/>
<dbReference type="Gene3D" id="3.40.33.10">
    <property type="entry name" value="CAP"/>
    <property type="match status" value="1"/>
</dbReference>
<dbReference type="EMBL" id="CM008974">
    <property type="protein sequence ID" value="PNW74204.1"/>
    <property type="molecule type" value="Genomic_DNA"/>
</dbReference>
<evidence type="ECO:0000313" key="4">
    <source>
        <dbReference type="EMBL" id="PNW74204.1"/>
    </source>
</evidence>
<dbReference type="PaxDb" id="3055-EDP09150"/>
<dbReference type="PANTHER" id="PTHR10334">
    <property type="entry name" value="CYSTEINE-RICH SECRETORY PROTEIN-RELATED"/>
    <property type="match status" value="1"/>
</dbReference>
<dbReference type="Pfam" id="PF00188">
    <property type="entry name" value="CAP"/>
    <property type="match status" value="1"/>
</dbReference>
<feature type="signal peptide" evidence="2">
    <location>
        <begin position="1"/>
        <end position="20"/>
    </location>
</feature>
<keyword evidence="2" id="KW-0732">Signal</keyword>
<dbReference type="SMART" id="SM00198">
    <property type="entry name" value="SCP"/>
    <property type="match status" value="1"/>
</dbReference>
<evidence type="ECO:0000259" key="3">
    <source>
        <dbReference type="SMART" id="SM00198"/>
    </source>
</evidence>
<dbReference type="InterPro" id="IPR035940">
    <property type="entry name" value="CAP_sf"/>
</dbReference>